<dbReference type="InterPro" id="IPR007111">
    <property type="entry name" value="NACHT_NTPase"/>
</dbReference>
<proteinExistence type="predicted"/>
<name>A0A5B7DL00_PORTR</name>
<dbReference type="AlphaFoldDB" id="A0A5B7DL00"/>
<feature type="region of interest" description="Disordered" evidence="2">
    <location>
        <begin position="1"/>
        <end position="38"/>
    </location>
</feature>
<evidence type="ECO:0000259" key="3">
    <source>
        <dbReference type="PROSITE" id="PS50837"/>
    </source>
</evidence>
<feature type="compositionally biased region" description="Basic residues" evidence="2">
    <location>
        <begin position="1"/>
        <end position="11"/>
    </location>
</feature>
<dbReference type="InterPro" id="IPR027417">
    <property type="entry name" value="P-loop_NTPase"/>
</dbReference>
<dbReference type="PANTHER" id="PTHR46312">
    <property type="entry name" value="NACHT DOMAIN-CONTAINING PROTEIN"/>
    <property type="match status" value="1"/>
</dbReference>
<dbReference type="PROSITE" id="PS50837">
    <property type="entry name" value="NACHT"/>
    <property type="match status" value="1"/>
</dbReference>
<organism evidence="4 5">
    <name type="scientific">Portunus trituberculatus</name>
    <name type="common">Swimming crab</name>
    <name type="synonym">Neptunus trituberculatus</name>
    <dbReference type="NCBI Taxonomy" id="210409"/>
    <lineage>
        <taxon>Eukaryota</taxon>
        <taxon>Metazoa</taxon>
        <taxon>Ecdysozoa</taxon>
        <taxon>Arthropoda</taxon>
        <taxon>Crustacea</taxon>
        <taxon>Multicrustacea</taxon>
        <taxon>Malacostraca</taxon>
        <taxon>Eumalacostraca</taxon>
        <taxon>Eucarida</taxon>
        <taxon>Decapoda</taxon>
        <taxon>Pleocyemata</taxon>
        <taxon>Brachyura</taxon>
        <taxon>Eubrachyura</taxon>
        <taxon>Portunoidea</taxon>
        <taxon>Portunidae</taxon>
        <taxon>Portuninae</taxon>
        <taxon>Portunus</taxon>
    </lineage>
</organism>
<comment type="caution">
    <text evidence="4">The sequence shown here is derived from an EMBL/GenBank/DDBJ whole genome shotgun (WGS) entry which is preliminary data.</text>
</comment>
<reference evidence="4 5" key="1">
    <citation type="submission" date="2019-05" db="EMBL/GenBank/DDBJ databases">
        <title>Another draft genome of Portunus trituberculatus and its Hox gene families provides insights of decapod evolution.</title>
        <authorList>
            <person name="Jeong J.-H."/>
            <person name="Song I."/>
            <person name="Kim S."/>
            <person name="Choi T."/>
            <person name="Kim D."/>
            <person name="Ryu S."/>
            <person name="Kim W."/>
        </authorList>
    </citation>
    <scope>NUCLEOTIDE SEQUENCE [LARGE SCALE GENOMIC DNA]</scope>
    <source>
        <tissue evidence="4">Muscle</tissue>
    </source>
</reference>
<protein>
    <submittedName>
        <fullName evidence="4">NACHT, LRR and PYD domains-containing protein 12</fullName>
    </submittedName>
</protein>
<evidence type="ECO:0000313" key="5">
    <source>
        <dbReference type="Proteomes" id="UP000324222"/>
    </source>
</evidence>
<dbReference type="SUPFAM" id="SSF52540">
    <property type="entry name" value="P-loop containing nucleoside triphosphate hydrolases"/>
    <property type="match status" value="1"/>
</dbReference>
<evidence type="ECO:0000313" key="4">
    <source>
        <dbReference type="EMBL" id="MPC21616.1"/>
    </source>
</evidence>
<dbReference type="PANTHER" id="PTHR46312:SF2">
    <property type="entry name" value="NUCLEOTIDE-BINDING OLIGOMERIZATION DOMAIN-CONTAINING PROTEIN 2-LIKE"/>
    <property type="match status" value="1"/>
</dbReference>
<dbReference type="OrthoDB" id="6349725at2759"/>
<dbReference type="Proteomes" id="UP000324222">
    <property type="component" value="Unassembled WGS sequence"/>
</dbReference>
<dbReference type="Pfam" id="PF05729">
    <property type="entry name" value="NACHT"/>
    <property type="match status" value="1"/>
</dbReference>
<dbReference type="EMBL" id="VSRR010000996">
    <property type="protein sequence ID" value="MPC21616.1"/>
    <property type="molecule type" value="Genomic_DNA"/>
</dbReference>
<accession>A0A5B7DL00</accession>
<dbReference type="Gene3D" id="3.40.50.300">
    <property type="entry name" value="P-loop containing nucleotide triphosphate hydrolases"/>
    <property type="match status" value="1"/>
</dbReference>
<feature type="coiled-coil region" evidence="1">
    <location>
        <begin position="186"/>
        <end position="228"/>
    </location>
</feature>
<keyword evidence="1" id="KW-0175">Coiled coil</keyword>
<evidence type="ECO:0000256" key="2">
    <source>
        <dbReference type="SAM" id="MobiDB-lite"/>
    </source>
</evidence>
<gene>
    <name evidence="4" type="primary">NLRP12</name>
    <name evidence="4" type="ORF">E2C01_014606</name>
</gene>
<evidence type="ECO:0000256" key="1">
    <source>
        <dbReference type="SAM" id="Coils"/>
    </source>
</evidence>
<feature type="domain" description="NACHT" evidence="3">
    <location>
        <begin position="374"/>
        <end position="491"/>
    </location>
</feature>
<sequence length="1055" mass="122305">MPSDKKQRKKKDAPPGQAACEAPSTLPKCRQPSMPKMELSPLSKMPAGFDKDDFLFSKLYKSVVVVGGQTINEVLQIIFRQRAGENISTYTLNKLITQIKLSKKKTNSVTNKIPSKLLEEKLLAIKIDVTGGIFLLQKVFYDEYKKLSSHCQTQIQTFRELRNSLSHNYPLTHQDFEPHHEKLKYLLEKNEDIGILQNEIQELVEKKKTNADKELDQIEKYIDEKKKELYVIIEIEKLKIILKDILENVATEFKEDLTQCKDKIDKSLTDISQAKVEQYDQNTYNSEVQRYKDDPVHELITKAREELREQYRRLRVANPCPWMVTDQAENSSLDNFYIDRIYTPLKIEGPGTEVFTEKLLVAGNDLGEETAMSSALVVSGLAGSGKSSLCLYLLHHWAEGTDEIKTLKDYNMVIFVEMRTIKSNSLEEYLKTQRMKKSTAGISSDDIVQRLNDLKLLFIVDGYDEAKKSSRQMVEEIFAKFPEQRILLTTRGEFCNEVKKSARRHHMAYLTIEICGFDESRIQEFTEKVFKVVRNYSYYAQNQACSVRACANFLDYVQGRAKILEKLLELPLTLALMIYMWIDCPAILNRVTTATSLYYELFCLYQKKLNDRLKDPCSDKTLESLMLLVGKKAWELLVQEESILSKQDEKEIEEECINKGCPKEELMSAFLVYECYDTDSECNYDYSFMHKTQMEYLSAYFLVEESENGSLYNAQEQFHGSGFHQVIIFVVGHFARKKIIEQNLKDIFVLLDNADIDSLDYNFWWRLLTESLKNEAFLKEICTNRLPCSEWKLSEKHVVSGLQLLITSPVYTVKNLIIEINDVDPYDVKDLLSIMETLKIKFKNRYTKNNPILTELFFWHHFQRKCNKPSDYFLRALYPWGHLTNFVGSVGEQKEGFEVLRYCFNVKNLRVRLDTCDAEVCLANSLKRIGKGIKNLRVMLALDPSECDADSLVCLPNNKFTGSLELTLPNMTDENKKWIVKVVEKLAGGTSYGCSRIMFEKSTLSVCTVLYLMMELRDMVHEKLTVESIHELTLQEQIELEKQMKSTHMEVNWID</sequence>
<keyword evidence="5" id="KW-1185">Reference proteome</keyword>